<dbReference type="InterPro" id="IPR036388">
    <property type="entry name" value="WH-like_DNA-bd_sf"/>
</dbReference>
<dbReference type="Gene3D" id="1.10.10.10">
    <property type="entry name" value="Winged helix-like DNA-binding domain superfamily/Winged helix DNA-binding domain"/>
    <property type="match status" value="1"/>
</dbReference>
<dbReference type="GO" id="GO:0005829">
    <property type="term" value="C:cytosol"/>
    <property type="evidence" value="ECO:0007669"/>
    <property type="project" value="TreeGrafter"/>
</dbReference>
<accession>A0A1G6WRG4</accession>
<gene>
    <name evidence="1" type="ORF">SAMN05421720_101229</name>
</gene>
<dbReference type="InterPro" id="IPR000944">
    <property type="entry name" value="Tscrpt_reg_Rrf2"/>
</dbReference>
<dbReference type="InterPro" id="IPR030489">
    <property type="entry name" value="TR_Rrf2-type_CS"/>
</dbReference>
<dbReference type="RefSeq" id="WP_092780829.1">
    <property type="nucleotide sequence ID" value="NZ_FNAP01000001.1"/>
</dbReference>
<organism evidence="1 2">
    <name type="scientific">Rhodospira trueperi</name>
    <dbReference type="NCBI Taxonomy" id="69960"/>
    <lineage>
        <taxon>Bacteria</taxon>
        <taxon>Pseudomonadati</taxon>
        <taxon>Pseudomonadota</taxon>
        <taxon>Alphaproteobacteria</taxon>
        <taxon>Rhodospirillales</taxon>
        <taxon>Rhodospirillaceae</taxon>
        <taxon>Rhodospira</taxon>
    </lineage>
</organism>
<protein>
    <submittedName>
        <fullName evidence="1">FeS assembly SUF system regulator</fullName>
    </submittedName>
</protein>
<dbReference type="Pfam" id="PF02082">
    <property type="entry name" value="Rrf2"/>
    <property type="match status" value="1"/>
</dbReference>
<evidence type="ECO:0000313" key="2">
    <source>
        <dbReference type="Proteomes" id="UP000199412"/>
    </source>
</evidence>
<dbReference type="Proteomes" id="UP000199412">
    <property type="component" value="Unassembled WGS sequence"/>
</dbReference>
<dbReference type="EMBL" id="FNAP01000001">
    <property type="protein sequence ID" value="SDD67787.1"/>
    <property type="molecule type" value="Genomic_DNA"/>
</dbReference>
<name>A0A1G6WRG4_9PROT</name>
<reference evidence="1 2" key="1">
    <citation type="submission" date="2016-10" db="EMBL/GenBank/DDBJ databases">
        <authorList>
            <person name="de Groot N.N."/>
        </authorList>
    </citation>
    <scope>NUCLEOTIDE SEQUENCE [LARGE SCALE GENOMIC DNA]</scope>
    <source>
        <strain evidence="1 2">ATCC 700224</strain>
    </source>
</reference>
<dbReference type="OrthoDB" id="9808360at2"/>
<evidence type="ECO:0000313" key="1">
    <source>
        <dbReference type="EMBL" id="SDD67787.1"/>
    </source>
</evidence>
<dbReference type="NCBIfam" id="TIGR02944">
    <property type="entry name" value="suf_reg_Xantho"/>
    <property type="match status" value="1"/>
</dbReference>
<dbReference type="AlphaFoldDB" id="A0A1G6WRG4"/>
<sequence length="162" mass="16990">MFRINKLTDYAVVLLVDMARSDSVRAAHQIAADTGVPGPTVAKVMKALVRSGLVRSARGASGGYVLARPADRIAVADMIQALEGPIAMTACVDTAEEGCEREGFCTMAGHWNRVNTAVRKALQGITLADMAAPTLPPPWAVEGVMASSAGQESYREGSRASS</sequence>
<dbReference type="GO" id="GO:0003700">
    <property type="term" value="F:DNA-binding transcription factor activity"/>
    <property type="evidence" value="ECO:0007669"/>
    <property type="project" value="TreeGrafter"/>
</dbReference>
<dbReference type="STRING" id="69960.SAMN05421720_101229"/>
<dbReference type="InterPro" id="IPR036390">
    <property type="entry name" value="WH_DNA-bd_sf"/>
</dbReference>
<dbReference type="NCBIfam" id="TIGR00738">
    <property type="entry name" value="rrf2_super"/>
    <property type="match status" value="1"/>
</dbReference>
<dbReference type="PANTHER" id="PTHR33221:SF2">
    <property type="entry name" value="TRANSCRIPTIONAL REGULATOR"/>
    <property type="match status" value="1"/>
</dbReference>
<dbReference type="InterPro" id="IPR014290">
    <property type="entry name" value="SUF_FeS_clus_asmbl_reg"/>
</dbReference>
<dbReference type="PANTHER" id="PTHR33221">
    <property type="entry name" value="WINGED HELIX-TURN-HELIX TRANSCRIPTIONAL REGULATOR, RRF2 FAMILY"/>
    <property type="match status" value="1"/>
</dbReference>
<dbReference type="PROSITE" id="PS51197">
    <property type="entry name" value="HTH_RRF2_2"/>
    <property type="match status" value="1"/>
</dbReference>
<proteinExistence type="predicted"/>
<dbReference type="SUPFAM" id="SSF46785">
    <property type="entry name" value="Winged helix' DNA-binding domain"/>
    <property type="match status" value="1"/>
</dbReference>
<keyword evidence="2" id="KW-1185">Reference proteome</keyword>
<dbReference type="PROSITE" id="PS01332">
    <property type="entry name" value="HTH_RRF2_1"/>
    <property type="match status" value="1"/>
</dbReference>